<feature type="domain" description="FIST C-domain" evidence="2">
    <location>
        <begin position="220"/>
        <end position="356"/>
    </location>
</feature>
<dbReference type="PANTHER" id="PTHR40252:SF2">
    <property type="entry name" value="BLR0328 PROTEIN"/>
    <property type="match status" value="1"/>
</dbReference>
<organism evidence="3">
    <name type="scientific">uncultured Sulfurovum sp</name>
    <dbReference type="NCBI Taxonomy" id="269237"/>
    <lineage>
        <taxon>Bacteria</taxon>
        <taxon>Pseudomonadati</taxon>
        <taxon>Campylobacterota</taxon>
        <taxon>Epsilonproteobacteria</taxon>
        <taxon>Campylobacterales</taxon>
        <taxon>Sulfurovaceae</taxon>
        <taxon>Sulfurovum</taxon>
        <taxon>environmental samples</taxon>
    </lineage>
</organism>
<name>A0A6S6UIH6_9BACT</name>
<gene>
    <name evidence="3" type="ORF">HELGO_WM26936</name>
</gene>
<protein>
    <recommendedName>
        <fullName evidence="4">FIST domain-containing protein</fullName>
    </recommendedName>
</protein>
<dbReference type="Pfam" id="PF08495">
    <property type="entry name" value="FIST"/>
    <property type="match status" value="1"/>
</dbReference>
<evidence type="ECO:0000259" key="2">
    <source>
        <dbReference type="SMART" id="SM01204"/>
    </source>
</evidence>
<dbReference type="SMART" id="SM00897">
    <property type="entry name" value="FIST"/>
    <property type="match status" value="1"/>
</dbReference>
<dbReference type="InterPro" id="IPR013702">
    <property type="entry name" value="FIST_domain_N"/>
</dbReference>
<sequence length="375" mass="41450">MKHRLINAKSVDTLIEEIDKSIKKSFTPTIAFIYLSVKYDIPYLVNILDKYDFVIVGSTTHGEIYADDSLGVNIEAQTITCMLLDLDKTSFHLKLKEKAESTHYEFGVKMAKWSRKKVDSPTVLTLTAGLAFNNESYIQGLQTGVRHLFGAAAGDDNLFQGTHVFSGKKLISHGALVLVIDNEKVDIVSTRSFGWSGIGTQRIVTKSTQNIVYTIDDKPAVEFYKDYLNISSSDMPGMGVDYPMEVVLKNGQTVYRAALHINDDGSLLFAGHVEEHAKVRISAPMGGGIIDYVGQSIDDSLGKVEGFEADFTLIFPCASHKNLLGSYAIKEIEAVYTKTKKAPLIGFYAYGEIASSKLSNAFHNETFVTVQLREK</sequence>
<proteinExistence type="predicted"/>
<feature type="domain" description="FIST" evidence="1">
    <location>
        <begin position="27"/>
        <end position="219"/>
    </location>
</feature>
<dbReference type="Pfam" id="PF10442">
    <property type="entry name" value="FIST_C"/>
    <property type="match status" value="1"/>
</dbReference>
<dbReference type="PANTHER" id="PTHR40252">
    <property type="entry name" value="BLR0328 PROTEIN"/>
    <property type="match status" value="1"/>
</dbReference>
<dbReference type="InterPro" id="IPR019494">
    <property type="entry name" value="FIST_C"/>
</dbReference>
<dbReference type="AlphaFoldDB" id="A0A6S6UIH6"/>
<dbReference type="EMBL" id="CACVAR010000414">
    <property type="protein sequence ID" value="CAA6827099.1"/>
    <property type="molecule type" value="Genomic_DNA"/>
</dbReference>
<reference evidence="3" key="1">
    <citation type="submission" date="2020-01" db="EMBL/GenBank/DDBJ databases">
        <authorList>
            <person name="Meier V. D."/>
            <person name="Meier V D."/>
        </authorList>
    </citation>
    <scope>NUCLEOTIDE SEQUENCE</scope>
    <source>
        <strain evidence="3">HLG_WM_MAG_03</strain>
    </source>
</reference>
<evidence type="ECO:0000259" key="1">
    <source>
        <dbReference type="SMART" id="SM00897"/>
    </source>
</evidence>
<dbReference type="SMART" id="SM01204">
    <property type="entry name" value="FIST_C"/>
    <property type="match status" value="1"/>
</dbReference>
<evidence type="ECO:0008006" key="4">
    <source>
        <dbReference type="Google" id="ProtNLM"/>
    </source>
</evidence>
<evidence type="ECO:0000313" key="3">
    <source>
        <dbReference type="EMBL" id="CAA6827099.1"/>
    </source>
</evidence>
<accession>A0A6S6UIH6</accession>